<proteinExistence type="predicted"/>
<name>A0A2P5XFS9_GOSBA</name>
<evidence type="ECO:0000313" key="2">
    <source>
        <dbReference type="Proteomes" id="UP000239757"/>
    </source>
</evidence>
<organism evidence="1 2">
    <name type="scientific">Gossypium barbadense</name>
    <name type="common">Sea Island cotton</name>
    <name type="synonym">Hibiscus barbadensis</name>
    <dbReference type="NCBI Taxonomy" id="3634"/>
    <lineage>
        <taxon>Eukaryota</taxon>
        <taxon>Viridiplantae</taxon>
        <taxon>Streptophyta</taxon>
        <taxon>Embryophyta</taxon>
        <taxon>Tracheophyta</taxon>
        <taxon>Spermatophyta</taxon>
        <taxon>Magnoliopsida</taxon>
        <taxon>eudicotyledons</taxon>
        <taxon>Gunneridae</taxon>
        <taxon>Pentapetalae</taxon>
        <taxon>rosids</taxon>
        <taxon>malvids</taxon>
        <taxon>Malvales</taxon>
        <taxon>Malvaceae</taxon>
        <taxon>Malvoideae</taxon>
        <taxon>Gossypium</taxon>
    </lineage>
</organism>
<protein>
    <submittedName>
        <fullName evidence="1">Uncharacterized protein</fullName>
    </submittedName>
</protein>
<dbReference type="Proteomes" id="UP000239757">
    <property type="component" value="Unassembled WGS sequence"/>
</dbReference>
<evidence type="ECO:0000313" key="1">
    <source>
        <dbReference type="EMBL" id="PPS02200.1"/>
    </source>
</evidence>
<dbReference type="AlphaFoldDB" id="A0A2P5XFS9"/>
<gene>
    <name evidence="1" type="ORF">GOBAR_AA18462</name>
</gene>
<sequence>MEDTVDRVLGFHWEESGLERCRRLFFTACSRPSLNKLWVRLKVLHMEVMVVKVLFALVLNKAHELDHEIKGGAPVDAKDEASAIGARGEDKCDVGAYFREELWLPNTKNALLKKISI</sequence>
<dbReference type="EMBL" id="KZ664966">
    <property type="protein sequence ID" value="PPS02200.1"/>
    <property type="molecule type" value="Genomic_DNA"/>
</dbReference>
<reference evidence="1 2" key="1">
    <citation type="submission" date="2015-01" db="EMBL/GenBank/DDBJ databases">
        <title>Genome of allotetraploid Gossypium barbadense reveals genomic plasticity and fiber elongation in cotton evolution.</title>
        <authorList>
            <person name="Chen X."/>
            <person name="Liu X."/>
            <person name="Zhao B."/>
            <person name="Zheng H."/>
            <person name="Hu Y."/>
            <person name="Lu G."/>
            <person name="Yang C."/>
            <person name="Chen J."/>
            <person name="Shan C."/>
            <person name="Zhang L."/>
            <person name="Zhou Y."/>
            <person name="Wang L."/>
            <person name="Guo W."/>
            <person name="Bai Y."/>
            <person name="Ruan J."/>
            <person name="Shangguan X."/>
            <person name="Mao Y."/>
            <person name="Jiang J."/>
            <person name="Zhu Y."/>
            <person name="Lei J."/>
            <person name="Kang H."/>
            <person name="Chen S."/>
            <person name="He X."/>
            <person name="Wang R."/>
            <person name="Wang Y."/>
            <person name="Chen J."/>
            <person name="Wang L."/>
            <person name="Yu S."/>
            <person name="Wang B."/>
            <person name="Wei J."/>
            <person name="Song S."/>
            <person name="Lu X."/>
            <person name="Gao Z."/>
            <person name="Gu W."/>
            <person name="Deng X."/>
            <person name="Ma D."/>
            <person name="Wang S."/>
            <person name="Liang W."/>
            <person name="Fang L."/>
            <person name="Cai C."/>
            <person name="Zhu X."/>
            <person name="Zhou B."/>
            <person name="Zhang Y."/>
            <person name="Chen Z."/>
            <person name="Xu S."/>
            <person name="Zhu R."/>
            <person name="Wang S."/>
            <person name="Zhang T."/>
            <person name="Zhao G."/>
        </authorList>
    </citation>
    <scope>NUCLEOTIDE SEQUENCE [LARGE SCALE GENOMIC DNA]</scope>
    <source>
        <strain evidence="2">cv. Xinhai21</strain>
        <tissue evidence="1">Leaf</tissue>
    </source>
</reference>
<accession>A0A2P5XFS9</accession>